<proteinExistence type="predicted"/>
<evidence type="ECO:0000256" key="1">
    <source>
        <dbReference type="SAM" id="SignalP"/>
    </source>
</evidence>
<dbReference type="Pfam" id="PF01395">
    <property type="entry name" value="PBP_GOBP"/>
    <property type="match status" value="1"/>
</dbReference>
<keyword evidence="1" id="KW-0732">Signal</keyword>
<organism evidence="2 3">
    <name type="scientific">Rhynocoris fuscipes</name>
    <dbReference type="NCBI Taxonomy" id="488301"/>
    <lineage>
        <taxon>Eukaryota</taxon>
        <taxon>Metazoa</taxon>
        <taxon>Ecdysozoa</taxon>
        <taxon>Arthropoda</taxon>
        <taxon>Hexapoda</taxon>
        <taxon>Insecta</taxon>
        <taxon>Pterygota</taxon>
        <taxon>Neoptera</taxon>
        <taxon>Paraneoptera</taxon>
        <taxon>Hemiptera</taxon>
        <taxon>Heteroptera</taxon>
        <taxon>Panheteroptera</taxon>
        <taxon>Cimicomorpha</taxon>
        <taxon>Reduviidae</taxon>
        <taxon>Harpactorinae</taxon>
        <taxon>Harpactorini</taxon>
        <taxon>Rhynocoris</taxon>
    </lineage>
</organism>
<feature type="signal peptide" evidence="1">
    <location>
        <begin position="1"/>
        <end position="19"/>
    </location>
</feature>
<dbReference type="InterPro" id="IPR036728">
    <property type="entry name" value="PBP_GOBP_sf"/>
</dbReference>
<protein>
    <submittedName>
        <fullName evidence="2">Uncharacterized protein</fullName>
    </submittedName>
</protein>
<dbReference type="InterPro" id="IPR006170">
    <property type="entry name" value="PBP/GOBP"/>
</dbReference>
<dbReference type="GO" id="GO:0005549">
    <property type="term" value="F:odorant binding"/>
    <property type="evidence" value="ECO:0007669"/>
    <property type="project" value="InterPro"/>
</dbReference>
<dbReference type="SMART" id="SM00708">
    <property type="entry name" value="PhBP"/>
    <property type="match status" value="1"/>
</dbReference>
<dbReference type="Gene3D" id="1.10.238.20">
    <property type="entry name" value="Pheromone/general odorant binding protein domain"/>
    <property type="match status" value="1"/>
</dbReference>
<feature type="chain" id="PRO_5043373786" evidence="1">
    <location>
        <begin position="20"/>
        <end position="160"/>
    </location>
</feature>
<sequence length="160" mass="17901">MYLIYLITVFLWNFIMVSSGPLQEYAKCELETNVTTIEILRFATFELPETDEGKCYITCIMKVAGIINGTGSFDTNKTLEVVKNYVTDETKLLQLESVLTECGYFVNGKEESSVCDTSISIINCISSRIAESPRIRRTITIPLNVTLPPLTIVLAQLSIL</sequence>
<dbReference type="CDD" id="cd23992">
    <property type="entry name" value="PBP_GOBP"/>
    <property type="match status" value="1"/>
</dbReference>
<dbReference type="SUPFAM" id="SSF47565">
    <property type="entry name" value="Insect pheromone/odorant-binding proteins"/>
    <property type="match status" value="1"/>
</dbReference>
<keyword evidence="3" id="KW-1185">Reference proteome</keyword>
<dbReference type="AlphaFoldDB" id="A0AAW1DN64"/>
<dbReference type="Proteomes" id="UP001461498">
    <property type="component" value="Unassembled WGS sequence"/>
</dbReference>
<dbReference type="EMBL" id="JAPXFL010000001">
    <property type="protein sequence ID" value="KAK9512413.1"/>
    <property type="molecule type" value="Genomic_DNA"/>
</dbReference>
<name>A0AAW1DN64_9HEMI</name>
<accession>A0AAW1DN64</accession>
<gene>
    <name evidence="2" type="ORF">O3M35_000850</name>
</gene>
<evidence type="ECO:0000313" key="2">
    <source>
        <dbReference type="EMBL" id="KAK9512413.1"/>
    </source>
</evidence>
<comment type="caution">
    <text evidence="2">The sequence shown here is derived from an EMBL/GenBank/DDBJ whole genome shotgun (WGS) entry which is preliminary data.</text>
</comment>
<evidence type="ECO:0000313" key="3">
    <source>
        <dbReference type="Proteomes" id="UP001461498"/>
    </source>
</evidence>
<reference evidence="2 3" key="1">
    <citation type="submission" date="2022-12" db="EMBL/GenBank/DDBJ databases">
        <title>Chromosome-level genome assembly of true bugs.</title>
        <authorList>
            <person name="Ma L."/>
            <person name="Li H."/>
        </authorList>
    </citation>
    <scope>NUCLEOTIDE SEQUENCE [LARGE SCALE GENOMIC DNA]</scope>
    <source>
        <strain evidence="2">Lab_2022b</strain>
    </source>
</reference>